<sequence length="200" mass="22406">MLARPGHQEGNGWSHLGEYVLWRGRHTSVACLFPCLEQSPSQGFFFSFQNAILTFCFLQDAMSRASIRVHRANSAPRLFRLLLLPRNAAAEKSEWGGPTSKRLVACGRWCHMLARMDEDYDGRCRLSSFERRPDIATWFLVSPSLHAWHASDSQKLAAIEAPSTNGFAQGKGSSSSPHTQVPPAELPALPRDRRCAIKER</sequence>
<evidence type="ECO:0000313" key="3">
    <source>
        <dbReference type="Proteomes" id="UP000245783"/>
    </source>
</evidence>
<organism evidence="2 3">
    <name type="scientific">Ceraceosorus guamensis</name>
    <dbReference type="NCBI Taxonomy" id="1522189"/>
    <lineage>
        <taxon>Eukaryota</taxon>
        <taxon>Fungi</taxon>
        <taxon>Dikarya</taxon>
        <taxon>Basidiomycota</taxon>
        <taxon>Ustilaginomycotina</taxon>
        <taxon>Exobasidiomycetes</taxon>
        <taxon>Ceraceosorales</taxon>
        <taxon>Ceraceosoraceae</taxon>
        <taxon>Ceraceosorus</taxon>
    </lineage>
</organism>
<proteinExistence type="predicted"/>
<accession>A0A316W575</accession>
<feature type="compositionally biased region" description="Basic and acidic residues" evidence="1">
    <location>
        <begin position="190"/>
        <end position="200"/>
    </location>
</feature>
<feature type="region of interest" description="Disordered" evidence="1">
    <location>
        <begin position="161"/>
        <end position="200"/>
    </location>
</feature>
<keyword evidence="3" id="KW-1185">Reference proteome</keyword>
<name>A0A316W575_9BASI</name>
<gene>
    <name evidence="2" type="ORF">IE81DRAFT_226605</name>
</gene>
<reference evidence="2 3" key="1">
    <citation type="journal article" date="2018" name="Mol. Biol. Evol.">
        <title>Broad Genomic Sampling Reveals a Smut Pathogenic Ancestry of the Fungal Clade Ustilaginomycotina.</title>
        <authorList>
            <person name="Kijpornyongpan T."/>
            <person name="Mondo S.J."/>
            <person name="Barry K."/>
            <person name="Sandor L."/>
            <person name="Lee J."/>
            <person name="Lipzen A."/>
            <person name="Pangilinan J."/>
            <person name="LaButti K."/>
            <person name="Hainaut M."/>
            <person name="Henrissat B."/>
            <person name="Grigoriev I.V."/>
            <person name="Spatafora J.W."/>
            <person name="Aime M.C."/>
        </authorList>
    </citation>
    <scope>NUCLEOTIDE SEQUENCE [LARGE SCALE GENOMIC DNA]</scope>
    <source>
        <strain evidence="2 3">MCA 4658</strain>
    </source>
</reference>
<dbReference type="AlphaFoldDB" id="A0A316W575"/>
<dbReference type="EMBL" id="KZ819357">
    <property type="protein sequence ID" value="PWN45037.1"/>
    <property type="molecule type" value="Genomic_DNA"/>
</dbReference>
<dbReference type="Proteomes" id="UP000245783">
    <property type="component" value="Unassembled WGS sequence"/>
</dbReference>
<dbReference type="RefSeq" id="XP_025372197.1">
    <property type="nucleotide sequence ID" value="XM_025511096.1"/>
</dbReference>
<dbReference type="InParanoid" id="A0A316W575"/>
<dbReference type="GeneID" id="37032966"/>
<protein>
    <submittedName>
        <fullName evidence="2">Uncharacterized protein</fullName>
    </submittedName>
</protein>
<evidence type="ECO:0000313" key="2">
    <source>
        <dbReference type="EMBL" id="PWN45037.1"/>
    </source>
</evidence>
<evidence type="ECO:0000256" key="1">
    <source>
        <dbReference type="SAM" id="MobiDB-lite"/>
    </source>
</evidence>
<feature type="compositionally biased region" description="Polar residues" evidence="1">
    <location>
        <begin position="162"/>
        <end position="179"/>
    </location>
</feature>